<dbReference type="STRING" id="1182545.A0A072PKM3"/>
<dbReference type="EMBL" id="AMGV01000002">
    <property type="protein sequence ID" value="KEF60431.1"/>
    <property type="molecule type" value="Genomic_DNA"/>
</dbReference>
<dbReference type="PANTHER" id="PTHR35205:SF1">
    <property type="entry name" value="ZU5 DOMAIN-CONTAINING PROTEIN"/>
    <property type="match status" value="1"/>
</dbReference>
<dbReference type="OrthoDB" id="4120585at2759"/>
<name>A0A072PKM3_9EURO</name>
<dbReference type="RefSeq" id="XP_013263021.1">
    <property type="nucleotide sequence ID" value="XM_013407567.1"/>
</dbReference>
<dbReference type="Proteomes" id="UP000027920">
    <property type="component" value="Unassembled WGS sequence"/>
</dbReference>
<evidence type="ECO:0000313" key="2">
    <source>
        <dbReference type="Proteomes" id="UP000027920"/>
    </source>
</evidence>
<protein>
    <recommendedName>
        <fullName evidence="3">NB-ARC domain-containing protein</fullName>
    </recommendedName>
</protein>
<organism evidence="1 2">
    <name type="scientific">Exophiala aquamarina CBS 119918</name>
    <dbReference type="NCBI Taxonomy" id="1182545"/>
    <lineage>
        <taxon>Eukaryota</taxon>
        <taxon>Fungi</taxon>
        <taxon>Dikarya</taxon>
        <taxon>Ascomycota</taxon>
        <taxon>Pezizomycotina</taxon>
        <taxon>Eurotiomycetes</taxon>
        <taxon>Chaetothyriomycetidae</taxon>
        <taxon>Chaetothyriales</taxon>
        <taxon>Herpotrichiellaceae</taxon>
        <taxon>Exophiala</taxon>
    </lineage>
</organism>
<gene>
    <name evidence="1" type="ORF">A1O9_01992</name>
</gene>
<accession>A0A072PKM3</accession>
<dbReference type="GeneID" id="25276937"/>
<sequence>MGGMGKTQLCIEYAITYQSRYSSVFWLNAQDEPSLRADLLNMVDIILPDQASMMTTRTDEEAAIQKLRRWFSHPENRSWLLIFDNLDNPQTVRRQRSFIC</sequence>
<dbReference type="AlphaFoldDB" id="A0A072PKM3"/>
<keyword evidence="2" id="KW-1185">Reference proteome</keyword>
<proteinExistence type="predicted"/>
<evidence type="ECO:0008006" key="3">
    <source>
        <dbReference type="Google" id="ProtNLM"/>
    </source>
</evidence>
<comment type="caution">
    <text evidence="1">The sequence shown here is derived from an EMBL/GenBank/DDBJ whole genome shotgun (WGS) entry which is preliminary data.</text>
</comment>
<evidence type="ECO:0000313" key="1">
    <source>
        <dbReference type="EMBL" id="KEF60431.1"/>
    </source>
</evidence>
<reference evidence="1 2" key="1">
    <citation type="submission" date="2013-03" db="EMBL/GenBank/DDBJ databases">
        <title>The Genome Sequence of Exophiala aquamarina CBS 119918.</title>
        <authorList>
            <consortium name="The Broad Institute Genomics Platform"/>
            <person name="Cuomo C."/>
            <person name="de Hoog S."/>
            <person name="Gorbushina A."/>
            <person name="Walker B."/>
            <person name="Young S.K."/>
            <person name="Zeng Q."/>
            <person name="Gargeya S."/>
            <person name="Fitzgerald M."/>
            <person name="Haas B."/>
            <person name="Abouelleil A."/>
            <person name="Allen A.W."/>
            <person name="Alvarado L."/>
            <person name="Arachchi H.M."/>
            <person name="Berlin A.M."/>
            <person name="Chapman S.B."/>
            <person name="Gainer-Dewar J."/>
            <person name="Goldberg J."/>
            <person name="Griggs A."/>
            <person name="Gujja S."/>
            <person name="Hansen M."/>
            <person name="Howarth C."/>
            <person name="Imamovic A."/>
            <person name="Ireland A."/>
            <person name="Larimer J."/>
            <person name="McCowan C."/>
            <person name="Murphy C."/>
            <person name="Pearson M."/>
            <person name="Poon T.W."/>
            <person name="Priest M."/>
            <person name="Roberts A."/>
            <person name="Saif S."/>
            <person name="Shea T."/>
            <person name="Sisk P."/>
            <person name="Sykes S."/>
            <person name="Wortman J."/>
            <person name="Nusbaum C."/>
            <person name="Birren B."/>
        </authorList>
    </citation>
    <scope>NUCLEOTIDE SEQUENCE [LARGE SCALE GENOMIC DNA]</scope>
    <source>
        <strain evidence="1 2">CBS 119918</strain>
    </source>
</reference>
<dbReference type="Gene3D" id="3.40.50.300">
    <property type="entry name" value="P-loop containing nucleotide triphosphate hydrolases"/>
    <property type="match status" value="1"/>
</dbReference>
<dbReference type="VEuPathDB" id="FungiDB:A1O9_01992"/>
<dbReference type="InterPro" id="IPR027417">
    <property type="entry name" value="P-loop_NTPase"/>
</dbReference>
<dbReference type="HOGENOM" id="CLU_2306119_0_0_1"/>
<dbReference type="SUPFAM" id="SSF52540">
    <property type="entry name" value="P-loop containing nucleoside triphosphate hydrolases"/>
    <property type="match status" value="1"/>
</dbReference>
<dbReference type="PANTHER" id="PTHR35205">
    <property type="entry name" value="NB-ARC AND TPR DOMAIN PROTEIN"/>
    <property type="match status" value="1"/>
</dbReference>